<keyword evidence="2" id="KW-1185">Reference proteome</keyword>
<organism evidence="1 2">
    <name type="scientific">Choiromyces venosus 120613-1</name>
    <dbReference type="NCBI Taxonomy" id="1336337"/>
    <lineage>
        <taxon>Eukaryota</taxon>
        <taxon>Fungi</taxon>
        <taxon>Dikarya</taxon>
        <taxon>Ascomycota</taxon>
        <taxon>Pezizomycotina</taxon>
        <taxon>Pezizomycetes</taxon>
        <taxon>Pezizales</taxon>
        <taxon>Tuberaceae</taxon>
        <taxon>Choiromyces</taxon>
    </lineage>
</organism>
<name>A0A3N4JND7_9PEZI</name>
<gene>
    <name evidence="1" type="ORF">L873DRAFT_1317292</name>
</gene>
<evidence type="ECO:0000313" key="1">
    <source>
        <dbReference type="EMBL" id="RPA95394.1"/>
    </source>
</evidence>
<dbReference type="Proteomes" id="UP000276215">
    <property type="component" value="Unassembled WGS sequence"/>
</dbReference>
<sequence length="126" mass="14393">MSNADLNATTDRMGRLTLSIGDSQKFRLLVKWLNQDYDLKVETVVKQAKSITDKEDATVGELMSAVTWQYFDLKKIEESRLETCRMYETQMKAGTIDNIFDQIVVARLAQERTAAQQRSANRQVGL</sequence>
<dbReference type="AlphaFoldDB" id="A0A3N4JND7"/>
<evidence type="ECO:0000313" key="2">
    <source>
        <dbReference type="Proteomes" id="UP000276215"/>
    </source>
</evidence>
<protein>
    <submittedName>
        <fullName evidence="1">Uncharacterized protein</fullName>
    </submittedName>
</protein>
<accession>A0A3N4JND7</accession>
<reference evidence="1 2" key="1">
    <citation type="journal article" date="2018" name="Nat. Ecol. Evol.">
        <title>Pezizomycetes genomes reveal the molecular basis of ectomycorrhizal truffle lifestyle.</title>
        <authorList>
            <person name="Murat C."/>
            <person name="Payen T."/>
            <person name="Noel B."/>
            <person name="Kuo A."/>
            <person name="Morin E."/>
            <person name="Chen J."/>
            <person name="Kohler A."/>
            <person name="Krizsan K."/>
            <person name="Balestrini R."/>
            <person name="Da Silva C."/>
            <person name="Montanini B."/>
            <person name="Hainaut M."/>
            <person name="Levati E."/>
            <person name="Barry K.W."/>
            <person name="Belfiori B."/>
            <person name="Cichocki N."/>
            <person name="Clum A."/>
            <person name="Dockter R.B."/>
            <person name="Fauchery L."/>
            <person name="Guy J."/>
            <person name="Iotti M."/>
            <person name="Le Tacon F."/>
            <person name="Lindquist E.A."/>
            <person name="Lipzen A."/>
            <person name="Malagnac F."/>
            <person name="Mello A."/>
            <person name="Molinier V."/>
            <person name="Miyauchi S."/>
            <person name="Poulain J."/>
            <person name="Riccioni C."/>
            <person name="Rubini A."/>
            <person name="Sitrit Y."/>
            <person name="Splivallo R."/>
            <person name="Traeger S."/>
            <person name="Wang M."/>
            <person name="Zifcakova L."/>
            <person name="Wipf D."/>
            <person name="Zambonelli A."/>
            <person name="Paolocci F."/>
            <person name="Nowrousian M."/>
            <person name="Ottonello S."/>
            <person name="Baldrian P."/>
            <person name="Spatafora J.W."/>
            <person name="Henrissat B."/>
            <person name="Nagy L.G."/>
            <person name="Aury J.M."/>
            <person name="Wincker P."/>
            <person name="Grigoriev I.V."/>
            <person name="Bonfante P."/>
            <person name="Martin F.M."/>
        </authorList>
    </citation>
    <scope>NUCLEOTIDE SEQUENCE [LARGE SCALE GENOMIC DNA]</scope>
    <source>
        <strain evidence="1 2">120613-1</strain>
    </source>
</reference>
<proteinExistence type="predicted"/>
<dbReference type="EMBL" id="ML120426">
    <property type="protein sequence ID" value="RPA95394.1"/>
    <property type="molecule type" value="Genomic_DNA"/>
</dbReference>